<dbReference type="PANTHER" id="PTHR24096:SF149">
    <property type="entry name" value="AMP-BINDING DOMAIN-CONTAINING PROTEIN-RELATED"/>
    <property type="match status" value="1"/>
</dbReference>
<accession>A0A815VY39</accession>
<proteinExistence type="inferred from homology"/>
<comment type="similarity">
    <text evidence="1">Belongs to the ATP-dependent AMP-binding enzyme family.</text>
</comment>
<evidence type="ECO:0000313" key="5">
    <source>
        <dbReference type="EMBL" id="CAF4176750.1"/>
    </source>
</evidence>
<evidence type="ECO:0000256" key="2">
    <source>
        <dbReference type="ARBA" id="ARBA00022598"/>
    </source>
</evidence>
<evidence type="ECO:0000313" key="6">
    <source>
        <dbReference type="Proteomes" id="UP000663889"/>
    </source>
</evidence>
<dbReference type="Gene3D" id="3.40.50.12780">
    <property type="entry name" value="N-terminal domain of ligase-like"/>
    <property type="match status" value="1"/>
</dbReference>
<sequence length="114" mass="12909">MGQVYGMTESASLLTSSLYAKPDDNRKHTSIGQCLPHIELKLVNDNGITVSIGMQGEVWARCYSIMRGYYNDCEKTAETITDDGWLRTGDLAKMDQDGYFYFVGRKKEIIIRNV</sequence>
<dbReference type="EMBL" id="CAJOBE010014327">
    <property type="protein sequence ID" value="CAF4176750.1"/>
    <property type="molecule type" value="Genomic_DNA"/>
</dbReference>
<dbReference type="PANTHER" id="PTHR24096">
    <property type="entry name" value="LONG-CHAIN-FATTY-ACID--COA LIGASE"/>
    <property type="match status" value="1"/>
</dbReference>
<dbReference type="Proteomes" id="UP000663889">
    <property type="component" value="Unassembled WGS sequence"/>
</dbReference>
<feature type="domain" description="AMP-dependent synthetase/ligase" evidence="3">
    <location>
        <begin position="2"/>
        <end position="70"/>
    </location>
</feature>
<reference evidence="4" key="1">
    <citation type="submission" date="2021-02" db="EMBL/GenBank/DDBJ databases">
        <authorList>
            <person name="Nowell W R."/>
        </authorList>
    </citation>
    <scope>NUCLEOTIDE SEQUENCE</scope>
</reference>
<organism evidence="4 6">
    <name type="scientific">Rotaria sordida</name>
    <dbReference type="NCBI Taxonomy" id="392033"/>
    <lineage>
        <taxon>Eukaryota</taxon>
        <taxon>Metazoa</taxon>
        <taxon>Spiralia</taxon>
        <taxon>Gnathifera</taxon>
        <taxon>Rotifera</taxon>
        <taxon>Eurotatoria</taxon>
        <taxon>Bdelloidea</taxon>
        <taxon>Philodinida</taxon>
        <taxon>Philodinidae</taxon>
        <taxon>Rotaria</taxon>
    </lineage>
</organism>
<evidence type="ECO:0000256" key="1">
    <source>
        <dbReference type="ARBA" id="ARBA00006432"/>
    </source>
</evidence>
<name>A0A815VY39_9BILA</name>
<comment type="caution">
    <text evidence="4">The sequence shown here is derived from an EMBL/GenBank/DDBJ whole genome shotgun (WGS) entry which is preliminary data.</text>
</comment>
<dbReference type="InterPro" id="IPR042099">
    <property type="entry name" value="ANL_N_sf"/>
</dbReference>
<evidence type="ECO:0000313" key="4">
    <source>
        <dbReference type="EMBL" id="CAF1538021.1"/>
    </source>
</evidence>
<protein>
    <recommendedName>
        <fullName evidence="3">AMP-dependent synthetase/ligase domain-containing protein</fullName>
    </recommendedName>
</protein>
<keyword evidence="2" id="KW-0436">Ligase</keyword>
<dbReference type="Pfam" id="PF00501">
    <property type="entry name" value="AMP-binding"/>
    <property type="match status" value="1"/>
</dbReference>
<feature type="non-terminal residue" evidence="4">
    <location>
        <position position="114"/>
    </location>
</feature>
<dbReference type="AlphaFoldDB" id="A0A815VY39"/>
<feature type="non-terminal residue" evidence="4">
    <location>
        <position position="1"/>
    </location>
</feature>
<gene>
    <name evidence="5" type="ORF">FNK824_LOCUS34990</name>
    <name evidence="4" type="ORF">SEV965_LOCUS37954</name>
</gene>
<dbReference type="EMBL" id="CAJNOU010008468">
    <property type="protein sequence ID" value="CAF1538021.1"/>
    <property type="molecule type" value="Genomic_DNA"/>
</dbReference>
<dbReference type="Proteomes" id="UP000663874">
    <property type="component" value="Unassembled WGS sequence"/>
</dbReference>
<dbReference type="SUPFAM" id="SSF56801">
    <property type="entry name" value="Acetyl-CoA synthetase-like"/>
    <property type="match status" value="1"/>
</dbReference>
<evidence type="ECO:0000259" key="3">
    <source>
        <dbReference type="Pfam" id="PF00501"/>
    </source>
</evidence>
<dbReference type="GO" id="GO:0016405">
    <property type="term" value="F:CoA-ligase activity"/>
    <property type="evidence" value="ECO:0007669"/>
    <property type="project" value="TreeGrafter"/>
</dbReference>
<dbReference type="InterPro" id="IPR000873">
    <property type="entry name" value="AMP-dep_synth/lig_dom"/>
</dbReference>